<proteinExistence type="predicted"/>
<dbReference type="PROSITE" id="PS50045">
    <property type="entry name" value="SIGMA54_INTERACT_4"/>
    <property type="match status" value="1"/>
</dbReference>
<sequence>MNPPAPSPLERAIVARQAYFEHGLKPDDLIDEAIFRSWTRCTAADRRERDPVEFEPVGRAMLRGLLERGQPLLQAAAGPLDKLARAVSGAGYAVLMTDGAGYALSVGGALNDRPHPMRLAFRQGVDLSEGAIGTSAMSCALSERRAIRVFGPEHFFSATRMFHCAAAPILAPDGSLAGVVDITRDSPRPDFGALALVSQCARAIERELFRARPAAHTLTLSWDDSRPEDAQDLLVALGADGEILGMNEQARRFLGERGEGGDHGRGAALHFGDLFEGRFQACMDALRQARGPVPLRLHSGLCLFASAGGPVQPALAAPPPARPPAAPPQTVLPEFGDAGIPRQLETALRALANHLPVLLLGETGSGKEVAADCLHRRSPRAAGPLVALNCAAIPETLIESELFGHVEGAYTGARRGGMPGKIELADGGSLFLDEIGDMPMALQARLLRVLETRELSRLGSTASRRVDFQLICATHRDLQQAMGEGRFRADLYYRIAGFTVTLPPLRERCGLAALMEALLAEVSAGHRSLAPAALARLLAHPWPGNARELRHALTYAHTVAEPGRPLQPDDFPALAPPQAAPAAASGLLATLEEEAIQRALKETSGKVAAAARLLGMSRATLYRRLRGRR</sequence>
<accession>A0A4R6DS99</accession>
<dbReference type="GO" id="GO:0006355">
    <property type="term" value="P:regulation of DNA-templated transcription"/>
    <property type="evidence" value="ECO:0007669"/>
    <property type="project" value="InterPro"/>
</dbReference>
<dbReference type="GO" id="GO:0043565">
    <property type="term" value="F:sequence-specific DNA binding"/>
    <property type="evidence" value="ECO:0007669"/>
    <property type="project" value="InterPro"/>
</dbReference>
<dbReference type="AlphaFoldDB" id="A0A4R6DS99"/>
<dbReference type="OrthoDB" id="9761705at2"/>
<dbReference type="GO" id="GO:0005524">
    <property type="term" value="F:ATP binding"/>
    <property type="evidence" value="ECO:0007669"/>
    <property type="project" value="UniProtKB-KW"/>
</dbReference>
<protein>
    <submittedName>
        <fullName evidence="7">Transcriptional regulator of acetoin/glycerol metabolism</fullName>
    </submittedName>
</protein>
<reference evidence="7 8" key="1">
    <citation type="submission" date="2019-03" db="EMBL/GenBank/DDBJ databases">
        <title>Genomic Encyclopedia of Type Strains, Phase IV (KMG-IV): sequencing the most valuable type-strain genomes for metagenomic binning, comparative biology and taxonomic classification.</title>
        <authorList>
            <person name="Goeker M."/>
        </authorList>
    </citation>
    <scope>NUCLEOTIDE SEQUENCE [LARGE SCALE GENOMIC DNA]</scope>
    <source>
        <strain evidence="7 8">DSM 12121</strain>
    </source>
</reference>
<dbReference type="Proteomes" id="UP000295129">
    <property type="component" value="Unassembled WGS sequence"/>
</dbReference>
<dbReference type="SUPFAM" id="SSF52540">
    <property type="entry name" value="P-loop containing nucleoside triphosphate hydrolases"/>
    <property type="match status" value="1"/>
</dbReference>
<feature type="domain" description="Sigma-54 factor interaction" evidence="6">
    <location>
        <begin position="344"/>
        <end position="558"/>
    </location>
</feature>
<dbReference type="InterPro" id="IPR058031">
    <property type="entry name" value="AAA_lid_NorR"/>
</dbReference>
<dbReference type="InterPro" id="IPR025943">
    <property type="entry name" value="Sigma_54_int_dom_ATP-bd_2"/>
</dbReference>
<evidence type="ECO:0000256" key="1">
    <source>
        <dbReference type="ARBA" id="ARBA00022741"/>
    </source>
</evidence>
<name>A0A4R6DS99_9RHOO</name>
<dbReference type="FunFam" id="3.40.50.300:FF:000006">
    <property type="entry name" value="DNA-binding transcriptional regulator NtrC"/>
    <property type="match status" value="1"/>
</dbReference>
<dbReference type="InterPro" id="IPR027417">
    <property type="entry name" value="P-loop_NTPase"/>
</dbReference>
<dbReference type="SUPFAM" id="SSF46689">
    <property type="entry name" value="Homeodomain-like"/>
    <property type="match status" value="1"/>
</dbReference>
<dbReference type="InterPro" id="IPR002078">
    <property type="entry name" value="Sigma_54_int"/>
</dbReference>
<evidence type="ECO:0000256" key="3">
    <source>
        <dbReference type="ARBA" id="ARBA00023015"/>
    </source>
</evidence>
<dbReference type="EMBL" id="SNVV01000017">
    <property type="protein sequence ID" value="TDN47937.1"/>
    <property type="molecule type" value="Genomic_DNA"/>
</dbReference>
<dbReference type="Gene3D" id="3.30.450.40">
    <property type="match status" value="1"/>
</dbReference>
<keyword evidence="1" id="KW-0547">Nucleotide-binding</keyword>
<evidence type="ECO:0000256" key="4">
    <source>
        <dbReference type="ARBA" id="ARBA00023125"/>
    </source>
</evidence>
<evidence type="ECO:0000256" key="2">
    <source>
        <dbReference type="ARBA" id="ARBA00022840"/>
    </source>
</evidence>
<dbReference type="PRINTS" id="PR01590">
    <property type="entry name" value="HTHFIS"/>
</dbReference>
<dbReference type="Pfam" id="PF02954">
    <property type="entry name" value="HTH_8"/>
    <property type="match status" value="1"/>
</dbReference>
<keyword evidence="5" id="KW-0804">Transcription</keyword>
<evidence type="ECO:0000259" key="6">
    <source>
        <dbReference type="PROSITE" id="PS50045"/>
    </source>
</evidence>
<dbReference type="SMART" id="SM00382">
    <property type="entry name" value="AAA"/>
    <property type="match status" value="1"/>
</dbReference>
<dbReference type="PROSITE" id="PS00676">
    <property type="entry name" value="SIGMA54_INTERACT_2"/>
    <property type="match status" value="1"/>
</dbReference>
<dbReference type="InterPro" id="IPR009057">
    <property type="entry name" value="Homeodomain-like_sf"/>
</dbReference>
<dbReference type="Gene3D" id="1.10.8.60">
    <property type="match status" value="1"/>
</dbReference>
<dbReference type="Pfam" id="PF01590">
    <property type="entry name" value="GAF"/>
    <property type="match status" value="1"/>
</dbReference>
<dbReference type="InterPro" id="IPR002197">
    <property type="entry name" value="HTH_Fis"/>
</dbReference>
<dbReference type="RefSeq" id="WP_133593908.1">
    <property type="nucleotide sequence ID" value="NZ_SNVV01000017.1"/>
</dbReference>
<dbReference type="InterPro" id="IPR003018">
    <property type="entry name" value="GAF"/>
</dbReference>
<evidence type="ECO:0000313" key="7">
    <source>
        <dbReference type="EMBL" id="TDN47937.1"/>
    </source>
</evidence>
<comment type="caution">
    <text evidence="7">The sequence shown here is derived from an EMBL/GenBank/DDBJ whole genome shotgun (WGS) entry which is preliminary data.</text>
</comment>
<keyword evidence="3" id="KW-0805">Transcription regulation</keyword>
<evidence type="ECO:0000313" key="8">
    <source>
        <dbReference type="Proteomes" id="UP000295129"/>
    </source>
</evidence>
<organism evidence="7 8">
    <name type="scientific">Azoarcus indigens</name>
    <dbReference type="NCBI Taxonomy" id="29545"/>
    <lineage>
        <taxon>Bacteria</taxon>
        <taxon>Pseudomonadati</taxon>
        <taxon>Pseudomonadota</taxon>
        <taxon>Betaproteobacteria</taxon>
        <taxon>Rhodocyclales</taxon>
        <taxon>Zoogloeaceae</taxon>
        <taxon>Azoarcus</taxon>
    </lineage>
</organism>
<keyword evidence="2" id="KW-0067">ATP-binding</keyword>
<dbReference type="InterPro" id="IPR003593">
    <property type="entry name" value="AAA+_ATPase"/>
</dbReference>
<dbReference type="CDD" id="cd00009">
    <property type="entry name" value="AAA"/>
    <property type="match status" value="1"/>
</dbReference>
<dbReference type="Gene3D" id="3.40.50.300">
    <property type="entry name" value="P-loop containing nucleotide triphosphate hydrolases"/>
    <property type="match status" value="1"/>
</dbReference>
<gene>
    <name evidence="7" type="ORF">C7389_11753</name>
</gene>
<dbReference type="InterPro" id="IPR029016">
    <property type="entry name" value="GAF-like_dom_sf"/>
</dbReference>
<dbReference type="Pfam" id="PF00158">
    <property type="entry name" value="Sigma54_activat"/>
    <property type="match status" value="1"/>
</dbReference>
<dbReference type="Gene3D" id="1.10.10.60">
    <property type="entry name" value="Homeodomain-like"/>
    <property type="match status" value="1"/>
</dbReference>
<evidence type="ECO:0000256" key="5">
    <source>
        <dbReference type="ARBA" id="ARBA00023163"/>
    </source>
</evidence>
<keyword evidence="8" id="KW-1185">Reference proteome</keyword>
<dbReference type="PANTHER" id="PTHR32071">
    <property type="entry name" value="TRANSCRIPTIONAL REGULATORY PROTEIN"/>
    <property type="match status" value="1"/>
</dbReference>
<keyword evidence="4" id="KW-0238">DNA-binding</keyword>
<dbReference type="Pfam" id="PF25601">
    <property type="entry name" value="AAA_lid_14"/>
    <property type="match status" value="1"/>
</dbReference>